<sequence length="282" mass="32511">MAAQGNNYRIAARVTVENGVKQYHWDIESLMSVVDLCAPTLVRDEFKGRAYWFGYEFRPDSHPLDRRAFLEDIKGLGQNVIPEGYLRKFINAPLALLNEQVNLATIDFFVYPVSGRSPLVNRMIEQIDEWTSHEVEGVSLELVKRPPSEIGFDWEKFDRRYAPTSNRGYDNRYHQMRTYVENELLPSIRAGEYFSLSKVVKMRYRPYIMNFLEFNKEQVKQYEKLCAAHGARVLVVDDVNTSGSTLNEILRMLGKLNPSLEVYVFTLVGRPEVGRGSLINGV</sequence>
<reference evidence="2 3" key="3">
    <citation type="submission" date="2023-06" db="EMBL/GenBank/DDBJ databases">
        <authorList>
            <person name="Zeman M."/>
            <person name="Kubasova T."/>
            <person name="Jahodarova E."/>
            <person name="Nykrynova M."/>
            <person name="Rychlik I."/>
        </authorList>
    </citation>
    <scope>NUCLEOTIDE SEQUENCE [LARGE SCALE GENOMIC DNA]</scope>
    <source>
        <strain evidence="2 3">153_Feed</strain>
    </source>
</reference>
<proteinExistence type="predicted"/>
<comment type="caution">
    <text evidence="2">The sequence shown here is derived from an EMBL/GenBank/DDBJ whole genome shotgun (WGS) entry which is preliminary data.</text>
</comment>
<evidence type="ECO:0000259" key="1">
    <source>
        <dbReference type="Pfam" id="PF00156"/>
    </source>
</evidence>
<dbReference type="Pfam" id="PF00156">
    <property type="entry name" value="Pribosyltran"/>
    <property type="match status" value="1"/>
</dbReference>
<dbReference type="RefSeq" id="WP_289510314.1">
    <property type="nucleotide sequence ID" value="NZ_JAUDEA010000001.1"/>
</dbReference>
<keyword evidence="2" id="KW-0808">Transferase</keyword>
<dbReference type="EMBL" id="JAUDEA010000001">
    <property type="protein sequence ID" value="MDM8270211.1"/>
    <property type="molecule type" value="Genomic_DNA"/>
</dbReference>
<dbReference type="GO" id="GO:0016757">
    <property type="term" value="F:glycosyltransferase activity"/>
    <property type="evidence" value="ECO:0007669"/>
    <property type="project" value="UniProtKB-KW"/>
</dbReference>
<name>A0ABT7V0S2_9ACTN</name>
<dbReference type="CDD" id="cd06223">
    <property type="entry name" value="PRTases_typeI"/>
    <property type="match status" value="1"/>
</dbReference>
<dbReference type="Gene3D" id="3.40.50.2020">
    <property type="match status" value="1"/>
</dbReference>
<evidence type="ECO:0000313" key="2">
    <source>
        <dbReference type="EMBL" id="MDM8270211.1"/>
    </source>
</evidence>
<dbReference type="InterPro" id="IPR029057">
    <property type="entry name" value="PRTase-like"/>
</dbReference>
<reference evidence="3" key="1">
    <citation type="submission" date="2023-06" db="EMBL/GenBank/DDBJ databases">
        <title>Identification and characterization of horizontal gene transfer across gut microbiota members of farm animals based on homology search.</title>
        <authorList>
            <person name="Zeman M."/>
            <person name="Kubasova T."/>
            <person name="Jahodarova E."/>
            <person name="Nykrynova M."/>
            <person name="Rychlik I."/>
        </authorList>
    </citation>
    <scope>NUCLEOTIDE SEQUENCE [LARGE SCALE GENOMIC DNA]</scope>
    <source>
        <strain evidence="3">153_Feed</strain>
    </source>
</reference>
<protein>
    <submittedName>
        <fullName evidence="2">Phosphoribosyltransferase</fullName>
    </submittedName>
</protein>
<keyword evidence="2" id="KW-0328">Glycosyltransferase</keyword>
<feature type="domain" description="Phosphoribosyltransferase" evidence="1">
    <location>
        <begin position="229"/>
        <end position="272"/>
    </location>
</feature>
<reference evidence="2 3" key="2">
    <citation type="submission" date="2023-06" db="EMBL/GenBank/DDBJ databases">
        <title>Identification and characterization of horizontal gene transfer across gut microbiota members of farm animals based on homology search.</title>
        <authorList>
            <person name="Schwarzerova J."/>
            <person name="Nykrynova M."/>
            <person name="Jureckova K."/>
            <person name="Cejkova D."/>
            <person name="Rychlik I."/>
        </authorList>
    </citation>
    <scope>NUCLEOTIDE SEQUENCE [LARGE SCALE GENOMIC DNA]</scope>
    <source>
        <strain evidence="2 3">153_Feed</strain>
    </source>
</reference>
<evidence type="ECO:0000313" key="3">
    <source>
        <dbReference type="Proteomes" id="UP001529256"/>
    </source>
</evidence>
<organism evidence="2 3">
    <name type="scientific">Thermophilibacter provencensis</name>
    <dbReference type="NCBI Taxonomy" id="1852386"/>
    <lineage>
        <taxon>Bacteria</taxon>
        <taxon>Bacillati</taxon>
        <taxon>Actinomycetota</taxon>
        <taxon>Coriobacteriia</taxon>
        <taxon>Coriobacteriales</taxon>
        <taxon>Atopobiaceae</taxon>
        <taxon>Thermophilibacter</taxon>
    </lineage>
</organism>
<accession>A0ABT7V0S2</accession>
<gene>
    <name evidence="2" type="ORF">QUW25_00700</name>
</gene>
<dbReference type="SUPFAM" id="SSF53271">
    <property type="entry name" value="PRTase-like"/>
    <property type="match status" value="1"/>
</dbReference>
<keyword evidence="3" id="KW-1185">Reference proteome</keyword>
<dbReference type="Proteomes" id="UP001529256">
    <property type="component" value="Unassembled WGS sequence"/>
</dbReference>
<dbReference type="InterPro" id="IPR000836">
    <property type="entry name" value="PRTase_dom"/>
</dbReference>